<evidence type="ECO:0000256" key="5">
    <source>
        <dbReference type="RuleBase" id="RU362059"/>
    </source>
</evidence>
<keyword evidence="2 4" id="KW-0328">Glycosyltransferase</keyword>
<sequence length="527" mass="60424">MKMLLSVLFVILAFDQIASSYRILGLFPLNGKSHWNMQEVLMKELARRGHQVDVVSHFPLKKPIPNYKDISLKGSVPEVTNNMTATQALSFSTPSMAALVQMVGSNTCTLFNHPKIQELIKNPPKDPPYDIVILEMFASPCYMAFGRHLKVPMVGTVASVFHDWLSEVSANPMNPSYIPNMFSGYSQHMSFKERLTNFLVTHYLSWEFHYYTNKQLKLVNEHFGMNLPHIKDLYNDISLYLVNSHHSLNGIRPMTTNVIEVGGLHLSDEGDPPSPEVQKWLDESKDGCIYFSFGSMVRIETFPKELLQQIYLSFEKIAPVRVLMKIVKKEELLPGLPKNVMTQSWFPQIAVLKHKNIRAFITHGGLHSTQETIYYGVPMIGIPLFGDQRVNIKNYINKKVAISLNSINDVTEEKLTSALNNILKDSSYRENVQKLSKLFFDRPMNALDTAIFWVEYVAKFRNVLQSPGIKLNWWQRNLVDVYAFIFTVIITVLYIALFIFRKLKKLLFGSRTCAKKDNIAMKSKKNK</sequence>
<evidence type="ECO:0000313" key="7">
    <source>
        <dbReference type="Proteomes" id="UP000075809"/>
    </source>
</evidence>
<dbReference type="Proteomes" id="UP000075809">
    <property type="component" value="Unassembled WGS sequence"/>
</dbReference>
<dbReference type="GO" id="GO:0016020">
    <property type="term" value="C:membrane"/>
    <property type="evidence" value="ECO:0007669"/>
    <property type="project" value="UniProtKB-SubCell"/>
</dbReference>
<keyword evidence="3 4" id="KW-0808">Transferase</keyword>
<evidence type="ECO:0000256" key="4">
    <source>
        <dbReference type="RuleBase" id="RU003718"/>
    </source>
</evidence>
<reference evidence="6 7" key="1">
    <citation type="submission" date="2015-09" db="EMBL/GenBank/DDBJ databases">
        <title>Trachymyrmex zeteki WGS genome.</title>
        <authorList>
            <person name="Nygaard S."/>
            <person name="Hu H."/>
            <person name="Boomsma J."/>
            <person name="Zhang G."/>
        </authorList>
    </citation>
    <scope>NUCLEOTIDE SEQUENCE [LARGE SCALE GENOMIC DNA]</scope>
    <source>
        <strain evidence="6">Tzet28-1</strain>
        <tissue evidence="6">Whole body</tissue>
    </source>
</reference>
<comment type="catalytic activity">
    <reaction evidence="5">
        <text>glucuronate acceptor + UDP-alpha-D-glucuronate = acceptor beta-D-glucuronoside + UDP + H(+)</text>
        <dbReference type="Rhea" id="RHEA:21032"/>
        <dbReference type="ChEBI" id="CHEBI:15378"/>
        <dbReference type="ChEBI" id="CHEBI:58052"/>
        <dbReference type="ChEBI" id="CHEBI:58223"/>
        <dbReference type="ChEBI" id="CHEBI:132367"/>
        <dbReference type="ChEBI" id="CHEBI:132368"/>
        <dbReference type="EC" id="2.4.1.17"/>
    </reaction>
</comment>
<dbReference type="InterPro" id="IPR050271">
    <property type="entry name" value="UDP-glycosyltransferase"/>
</dbReference>
<evidence type="ECO:0000256" key="3">
    <source>
        <dbReference type="ARBA" id="ARBA00022679"/>
    </source>
</evidence>
<dbReference type="STRING" id="64791.A0A151WM71"/>
<keyword evidence="5" id="KW-0732">Signal</keyword>
<dbReference type="CDD" id="cd03784">
    <property type="entry name" value="GT1_Gtf-like"/>
    <property type="match status" value="1"/>
</dbReference>
<feature type="transmembrane region" description="Helical" evidence="5">
    <location>
        <begin position="481"/>
        <end position="500"/>
    </location>
</feature>
<dbReference type="EMBL" id="KQ982944">
    <property type="protein sequence ID" value="KYQ48964.1"/>
    <property type="molecule type" value="Genomic_DNA"/>
</dbReference>
<feature type="chain" id="PRO_5007359156" description="UDP-glucuronosyltransferase" evidence="5">
    <location>
        <begin position="21"/>
        <end position="527"/>
    </location>
</feature>
<dbReference type="InterPro" id="IPR002213">
    <property type="entry name" value="UDP_glucos_trans"/>
</dbReference>
<dbReference type="PANTHER" id="PTHR48043">
    <property type="entry name" value="EG:EG0003.4 PROTEIN-RELATED"/>
    <property type="match status" value="1"/>
</dbReference>
<comment type="similarity">
    <text evidence="1 4">Belongs to the UDP-glycosyltransferase family.</text>
</comment>
<comment type="subcellular location">
    <subcellularLocation>
        <location evidence="5">Membrane</location>
        <topology evidence="5">Single-pass membrane protein</topology>
    </subcellularLocation>
</comment>
<evidence type="ECO:0000313" key="6">
    <source>
        <dbReference type="EMBL" id="KYQ48964.1"/>
    </source>
</evidence>
<dbReference type="AlphaFoldDB" id="A0A151WM71"/>
<dbReference type="FunFam" id="3.40.50.2000:FF:000050">
    <property type="entry name" value="UDP-glucuronosyltransferase"/>
    <property type="match status" value="1"/>
</dbReference>
<name>A0A151WM71_9HYME</name>
<organism evidence="6 7">
    <name type="scientific">Mycetomoellerius zeteki</name>
    <dbReference type="NCBI Taxonomy" id="64791"/>
    <lineage>
        <taxon>Eukaryota</taxon>
        <taxon>Metazoa</taxon>
        <taxon>Ecdysozoa</taxon>
        <taxon>Arthropoda</taxon>
        <taxon>Hexapoda</taxon>
        <taxon>Insecta</taxon>
        <taxon>Pterygota</taxon>
        <taxon>Neoptera</taxon>
        <taxon>Endopterygota</taxon>
        <taxon>Hymenoptera</taxon>
        <taxon>Apocrita</taxon>
        <taxon>Aculeata</taxon>
        <taxon>Formicoidea</taxon>
        <taxon>Formicidae</taxon>
        <taxon>Myrmicinae</taxon>
        <taxon>Mycetomoellerius</taxon>
    </lineage>
</organism>
<protein>
    <recommendedName>
        <fullName evidence="5">UDP-glucuronosyltransferase</fullName>
        <ecNumber evidence="5">2.4.1.17</ecNumber>
    </recommendedName>
</protein>
<evidence type="ECO:0000256" key="1">
    <source>
        <dbReference type="ARBA" id="ARBA00009995"/>
    </source>
</evidence>
<dbReference type="Gene3D" id="3.40.50.2000">
    <property type="entry name" value="Glycogen Phosphorylase B"/>
    <property type="match status" value="2"/>
</dbReference>
<dbReference type="PROSITE" id="PS00375">
    <property type="entry name" value="UDPGT"/>
    <property type="match status" value="1"/>
</dbReference>
<keyword evidence="7" id="KW-1185">Reference proteome</keyword>
<gene>
    <name evidence="6" type="ORF">ALC60_12020</name>
</gene>
<dbReference type="EC" id="2.4.1.17" evidence="5"/>
<accession>A0A151WM71</accession>
<keyword evidence="5" id="KW-0812">Transmembrane</keyword>
<proteinExistence type="inferred from homology"/>
<dbReference type="Pfam" id="PF00201">
    <property type="entry name" value="UDPGT"/>
    <property type="match status" value="1"/>
</dbReference>
<feature type="signal peptide" evidence="5">
    <location>
        <begin position="1"/>
        <end position="20"/>
    </location>
</feature>
<dbReference type="OrthoDB" id="5835829at2759"/>
<keyword evidence="5" id="KW-1133">Transmembrane helix</keyword>
<dbReference type="GO" id="GO:0015020">
    <property type="term" value="F:glucuronosyltransferase activity"/>
    <property type="evidence" value="ECO:0007669"/>
    <property type="project" value="UniProtKB-EC"/>
</dbReference>
<dbReference type="InterPro" id="IPR035595">
    <property type="entry name" value="UDP_glycos_trans_CS"/>
</dbReference>
<evidence type="ECO:0000256" key="2">
    <source>
        <dbReference type="ARBA" id="ARBA00022676"/>
    </source>
</evidence>
<keyword evidence="5" id="KW-0472">Membrane</keyword>
<dbReference type="KEGG" id="mzt:108728537"/>
<dbReference type="SUPFAM" id="SSF53756">
    <property type="entry name" value="UDP-Glycosyltransferase/glycogen phosphorylase"/>
    <property type="match status" value="1"/>
</dbReference>
<dbReference type="PANTHER" id="PTHR48043:SF159">
    <property type="entry name" value="EG:EG0003.4 PROTEIN-RELATED"/>
    <property type="match status" value="1"/>
</dbReference>